<feature type="transmembrane region" description="Helical" evidence="1">
    <location>
        <begin position="71"/>
        <end position="91"/>
    </location>
</feature>
<protein>
    <submittedName>
        <fullName evidence="3">CPBP family intramembrane metalloprotease</fullName>
    </submittedName>
</protein>
<dbReference type="GO" id="GO:0004175">
    <property type="term" value="F:endopeptidase activity"/>
    <property type="evidence" value="ECO:0007669"/>
    <property type="project" value="UniProtKB-ARBA"/>
</dbReference>
<dbReference type="PANTHER" id="PTHR36435">
    <property type="entry name" value="SLR1288 PROTEIN"/>
    <property type="match status" value="1"/>
</dbReference>
<evidence type="ECO:0000256" key="1">
    <source>
        <dbReference type="SAM" id="Phobius"/>
    </source>
</evidence>
<feature type="transmembrane region" description="Helical" evidence="1">
    <location>
        <begin position="237"/>
        <end position="258"/>
    </location>
</feature>
<keyword evidence="3" id="KW-0645">Protease</keyword>
<dbReference type="Pfam" id="PF02517">
    <property type="entry name" value="Rce1-like"/>
    <property type="match status" value="1"/>
</dbReference>
<keyword evidence="4" id="KW-1185">Reference proteome</keyword>
<keyword evidence="3" id="KW-0482">Metalloprotease</keyword>
<evidence type="ECO:0000259" key="2">
    <source>
        <dbReference type="Pfam" id="PF02517"/>
    </source>
</evidence>
<feature type="transmembrane region" description="Helical" evidence="1">
    <location>
        <begin position="270"/>
        <end position="293"/>
    </location>
</feature>
<dbReference type="AlphaFoldDB" id="A0A934M8Q5"/>
<keyword evidence="1" id="KW-0812">Transmembrane</keyword>
<evidence type="ECO:0000313" key="4">
    <source>
        <dbReference type="Proteomes" id="UP000642488"/>
    </source>
</evidence>
<comment type="caution">
    <text evidence="3">The sequence shown here is derived from an EMBL/GenBank/DDBJ whole genome shotgun (WGS) entry which is preliminary data.</text>
</comment>
<feature type="domain" description="CAAX prenyl protease 2/Lysostaphin resistance protein A-like" evidence="2">
    <location>
        <begin position="145"/>
        <end position="242"/>
    </location>
</feature>
<sequence length="295" mass="31357">MAQSPSFDAFVAPARARPQLWRLLLGLVVCVAVMALWIGATFGVLVAAMGFDPAARMLAELSDPTNPRGTLLLLSTFAGMFVAPIVAARLLQKRRAGTLFGSAPVVVRHFAISVGIAAVIYGLTLAIWSVNFDGVQNLSLGMWLALLPLSLLAVVIQTGAEEVLFRGYLMQQLAARFASPLVHMLVPAFLFGILHYDPGTMGSNAWAVVGSTAFFGLIAADLTVATGSIGAAWGLHFANNVVAILLISTKDTITGLALYTTPYTASEVTITGPLLMADLALIIAVWACLRWVFRR</sequence>
<dbReference type="Proteomes" id="UP000642488">
    <property type="component" value="Unassembled WGS sequence"/>
</dbReference>
<feature type="transmembrane region" description="Helical" evidence="1">
    <location>
        <begin position="140"/>
        <end position="161"/>
    </location>
</feature>
<keyword evidence="1" id="KW-0472">Membrane</keyword>
<feature type="transmembrane region" description="Helical" evidence="1">
    <location>
        <begin position="173"/>
        <end position="193"/>
    </location>
</feature>
<keyword evidence="3" id="KW-0378">Hydrolase</keyword>
<dbReference type="EMBL" id="JAEKPD010000001">
    <property type="protein sequence ID" value="MBJ3761672.1"/>
    <property type="molecule type" value="Genomic_DNA"/>
</dbReference>
<proteinExistence type="predicted"/>
<gene>
    <name evidence="3" type="ORF">ILP92_02760</name>
</gene>
<organism evidence="3 4">
    <name type="scientific">Palleronia pontilimi</name>
    <dbReference type="NCBI Taxonomy" id="1964209"/>
    <lineage>
        <taxon>Bacteria</taxon>
        <taxon>Pseudomonadati</taxon>
        <taxon>Pseudomonadota</taxon>
        <taxon>Alphaproteobacteria</taxon>
        <taxon>Rhodobacterales</taxon>
        <taxon>Roseobacteraceae</taxon>
        <taxon>Palleronia</taxon>
    </lineage>
</organism>
<dbReference type="RefSeq" id="WP_198914818.1">
    <property type="nucleotide sequence ID" value="NZ_JAEKPD010000001.1"/>
</dbReference>
<feature type="transmembrane region" description="Helical" evidence="1">
    <location>
        <begin position="205"/>
        <end position="225"/>
    </location>
</feature>
<feature type="transmembrane region" description="Helical" evidence="1">
    <location>
        <begin position="103"/>
        <end position="128"/>
    </location>
</feature>
<dbReference type="InterPro" id="IPR003675">
    <property type="entry name" value="Rce1/LyrA-like_dom"/>
</dbReference>
<dbReference type="PANTHER" id="PTHR36435:SF1">
    <property type="entry name" value="CAAX AMINO TERMINAL PROTEASE FAMILY PROTEIN"/>
    <property type="match status" value="1"/>
</dbReference>
<feature type="transmembrane region" description="Helical" evidence="1">
    <location>
        <begin position="23"/>
        <end position="51"/>
    </location>
</feature>
<name>A0A934M8Q5_9RHOB</name>
<dbReference type="GO" id="GO:0080120">
    <property type="term" value="P:CAAX-box protein maturation"/>
    <property type="evidence" value="ECO:0007669"/>
    <property type="project" value="UniProtKB-ARBA"/>
</dbReference>
<reference evidence="3" key="1">
    <citation type="submission" date="2020-12" db="EMBL/GenBank/DDBJ databases">
        <title>Bacterial taxonomy.</title>
        <authorList>
            <person name="Pan X."/>
        </authorList>
    </citation>
    <scope>NUCLEOTIDE SEQUENCE</scope>
    <source>
        <strain evidence="3">KCTC 52957</strain>
    </source>
</reference>
<dbReference type="GO" id="GO:0008237">
    <property type="term" value="F:metallopeptidase activity"/>
    <property type="evidence" value="ECO:0007669"/>
    <property type="project" value="UniProtKB-KW"/>
</dbReference>
<dbReference type="InterPro" id="IPR052710">
    <property type="entry name" value="CAAX_protease"/>
</dbReference>
<keyword evidence="1" id="KW-1133">Transmembrane helix</keyword>
<accession>A0A934M8Q5</accession>
<evidence type="ECO:0000313" key="3">
    <source>
        <dbReference type="EMBL" id="MBJ3761672.1"/>
    </source>
</evidence>